<protein>
    <submittedName>
        <fullName evidence="2">Uncharacterized protein</fullName>
    </submittedName>
</protein>
<proteinExistence type="predicted"/>
<dbReference type="AlphaFoldDB" id="A0A5J4V5V6"/>
<organism evidence="2 3">
    <name type="scientific">Streblomastix strix</name>
    <dbReference type="NCBI Taxonomy" id="222440"/>
    <lineage>
        <taxon>Eukaryota</taxon>
        <taxon>Metamonada</taxon>
        <taxon>Preaxostyla</taxon>
        <taxon>Oxymonadida</taxon>
        <taxon>Streblomastigidae</taxon>
        <taxon>Streblomastix</taxon>
    </lineage>
</organism>
<name>A0A5J4V5V6_9EUKA</name>
<dbReference type="Proteomes" id="UP000324800">
    <property type="component" value="Unassembled WGS sequence"/>
</dbReference>
<evidence type="ECO:0000256" key="1">
    <source>
        <dbReference type="SAM" id="MobiDB-lite"/>
    </source>
</evidence>
<comment type="caution">
    <text evidence="2">The sequence shown here is derived from an EMBL/GenBank/DDBJ whole genome shotgun (WGS) entry which is preliminary data.</text>
</comment>
<evidence type="ECO:0000313" key="3">
    <source>
        <dbReference type="Proteomes" id="UP000324800"/>
    </source>
</evidence>
<dbReference type="EMBL" id="SNRW01009368">
    <property type="protein sequence ID" value="KAA6378108.1"/>
    <property type="molecule type" value="Genomic_DNA"/>
</dbReference>
<sequence length="160" mass="18570">MSHSSREIAVKLKTKKLFEKLKNLVKIFDHIENIEDFATKVHKRKRVEEISSSDYYSDSNRSQSEHVIQLQHVKRKRQRKDENISFGSSRTLPPSLVKTKHVHKKHQAKKKKKTRKHRVVIVGSSSEKFLSDVNETSPSSTSIDDIVNRQKLMKIIGILS</sequence>
<reference evidence="2 3" key="1">
    <citation type="submission" date="2019-03" db="EMBL/GenBank/DDBJ databases">
        <title>Single cell metagenomics reveals metabolic interactions within the superorganism composed of flagellate Streblomastix strix and complex community of Bacteroidetes bacteria on its surface.</title>
        <authorList>
            <person name="Treitli S.C."/>
            <person name="Kolisko M."/>
            <person name="Husnik F."/>
            <person name="Keeling P."/>
            <person name="Hampl V."/>
        </authorList>
    </citation>
    <scope>NUCLEOTIDE SEQUENCE [LARGE SCALE GENOMIC DNA]</scope>
    <source>
        <strain evidence="2">ST1C</strain>
    </source>
</reference>
<feature type="region of interest" description="Disordered" evidence="1">
    <location>
        <begin position="52"/>
        <end position="100"/>
    </location>
</feature>
<accession>A0A5J4V5V6</accession>
<evidence type="ECO:0000313" key="2">
    <source>
        <dbReference type="EMBL" id="KAA6378108.1"/>
    </source>
</evidence>
<gene>
    <name evidence="2" type="ORF">EZS28_026365</name>
</gene>